<keyword evidence="4" id="KW-0456">Lyase</keyword>
<evidence type="ECO:0000259" key="2">
    <source>
        <dbReference type="Pfam" id="PF01977"/>
    </source>
</evidence>
<dbReference type="GO" id="GO:0005737">
    <property type="term" value="C:cytoplasm"/>
    <property type="evidence" value="ECO:0007669"/>
    <property type="project" value="TreeGrafter"/>
</dbReference>
<feature type="domain" description="3-octaprenyl-4-hydroxybenzoate carboxy-lyase-like Rift-related" evidence="2">
    <location>
        <begin position="140"/>
        <end position="338"/>
    </location>
</feature>
<dbReference type="SUPFAM" id="SSF50475">
    <property type="entry name" value="FMN-binding split barrel"/>
    <property type="match status" value="1"/>
</dbReference>
<dbReference type="InterPro" id="IPR002830">
    <property type="entry name" value="UbiD"/>
</dbReference>
<sequence>MTARASDAEAMGSPMGRIAGEESQREREAQGFKIPYEDLREWIAEAEKLGEIRVVKGATWQEEIGMAAELVQHDEHAPCVIFDEVPGCEKGYRILTNFFGGRRKNFTLGFPLHFTKLELSEAFLEHYMRELKTIPHEYVETGPVMENVLTGDAIDVTKFPVPLWHEGDGGRYIGTGSYNITIDPEEKWINVGTYRVMIHDKNTLGFYMSPGKHGRIHRDKYQARNEPMPVAIVVGGDPLQFLVACSEMPYGVCELDIAGGLRGKAVKVVKGKVTGLPIPANAEMVIEGFVQPGKRKLEGPFGEWTGYYGSDIREEPVLDIKAIYHRNNPIIVGCPPQRPPEEQARYRAVTRSALIRKNIAAAGVPDVTAVWAHEVGGSRMLLGVSIKQRYGGHAKQAGHVAAMCHAGAYAGKYVVVVDDDIDVSNLEELMWALLTRSDPATSIDIITGTWSTPLDPRIPPEQKDRGDNTNSRAIIDACRPFPWRDKFPKVNTPSPELARRTLEKFGYLLK</sequence>
<dbReference type="Gene3D" id="3.40.1670.10">
    <property type="entry name" value="UbiD C-terminal domain-like"/>
    <property type="match status" value="1"/>
</dbReference>
<dbReference type="PANTHER" id="PTHR30108">
    <property type="entry name" value="3-OCTAPRENYL-4-HYDROXYBENZOATE CARBOXY-LYASE-RELATED"/>
    <property type="match status" value="1"/>
</dbReference>
<dbReference type="AlphaFoldDB" id="A0A1J5R5D7"/>
<accession>A0A1J5R5D7</accession>
<proteinExistence type="predicted"/>
<feature type="region of interest" description="Disordered" evidence="1">
    <location>
        <begin position="1"/>
        <end position="29"/>
    </location>
</feature>
<dbReference type="GO" id="GO:0018799">
    <property type="term" value="F:4-hydroxybenzoate decarboxylase activity"/>
    <property type="evidence" value="ECO:0007669"/>
    <property type="project" value="UniProtKB-EC"/>
</dbReference>
<protein>
    <submittedName>
        <fullName evidence="4">Phenolic acid decarboxylase subunit C</fullName>
        <ecNumber evidence="4">4.1.1.-</ecNumber>
        <ecNumber evidence="4">4.1.1.61</ecNumber>
    </submittedName>
</protein>
<dbReference type="InterPro" id="IPR049381">
    <property type="entry name" value="UbiD-like_C"/>
</dbReference>
<dbReference type="GO" id="GO:0046281">
    <property type="term" value="P:cinnamic acid catabolic process"/>
    <property type="evidence" value="ECO:0007669"/>
    <property type="project" value="TreeGrafter"/>
</dbReference>
<gene>
    <name evidence="4" type="primary">bsdC_7</name>
    <name evidence="4" type="ORF">GALL_268620</name>
</gene>
<comment type="caution">
    <text evidence="4">The sequence shown here is derived from an EMBL/GenBank/DDBJ whole genome shotgun (WGS) entry which is preliminary data.</text>
</comment>
<feature type="compositionally biased region" description="Basic and acidic residues" evidence="1">
    <location>
        <begin position="19"/>
        <end position="29"/>
    </location>
</feature>
<evidence type="ECO:0000313" key="4">
    <source>
        <dbReference type="EMBL" id="OIQ91200.1"/>
    </source>
</evidence>
<dbReference type="Pfam" id="PF01977">
    <property type="entry name" value="UbiD"/>
    <property type="match status" value="1"/>
</dbReference>
<dbReference type="InterPro" id="IPR048304">
    <property type="entry name" value="UbiD_Rift_dom"/>
</dbReference>
<evidence type="ECO:0000259" key="3">
    <source>
        <dbReference type="Pfam" id="PF20696"/>
    </source>
</evidence>
<dbReference type="NCBIfam" id="TIGR00148">
    <property type="entry name" value="UbiD family decarboxylase"/>
    <property type="match status" value="1"/>
</dbReference>
<dbReference type="EC" id="4.1.1.-" evidence="4"/>
<dbReference type="GO" id="GO:0033494">
    <property type="term" value="P:ferulate metabolic process"/>
    <property type="evidence" value="ECO:0007669"/>
    <property type="project" value="TreeGrafter"/>
</dbReference>
<dbReference type="EMBL" id="MLJW01000266">
    <property type="protein sequence ID" value="OIQ91200.1"/>
    <property type="molecule type" value="Genomic_DNA"/>
</dbReference>
<dbReference type="PANTHER" id="PTHR30108:SF17">
    <property type="entry name" value="FERULIC ACID DECARBOXYLASE 1"/>
    <property type="match status" value="1"/>
</dbReference>
<name>A0A1J5R5D7_9ZZZZ</name>
<dbReference type="SUPFAM" id="SSF143968">
    <property type="entry name" value="UbiD C-terminal domain-like"/>
    <property type="match status" value="1"/>
</dbReference>
<reference evidence="4" key="1">
    <citation type="submission" date="2016-10" db="EMBL/GenBank/DDBJ databases">
        <title>Sequence of Gallionella enrichment culture.</title>
        <authorList>
            <person name="Poehlein A."/>
            <person name="Muehling M."/>
            <person name="Daniel R."/>
        </authorList>
    </citation>
    <scope>NUCLEOTIDE SEQUENCE</scope>
</reference>
<organism evidence="4">
    <name type="scientific">mine drainage metagenome</name>
    <dbReference type="NCBI Taxonomy" id="410659"/>
    <lineage>
        <taxon>unclassified sequences</taxon>
        <taxon>metagenomes</taxon>
        <taxon>ecological metagenomes</taxon>
    </lineage>
</organism>
<feature type="domain" description="3-octaprenyl-4-hydroxybenzoate carboxy-lyase-like C-terminal" evidence="3">
    <location>
        <begin position="349"/>
        <end position="477"/>
    </location>
</feature>
<evidence type="ECO:0000256" key="1">
    <source>
        <dbReference type="SAM" id="MobiDB-lite"/>
    </source>
</evidence>
<dbReference type="EC" id="4.1.1.61" evidence="4"/>
<dbReference type="Pfam" id="PF20696">
    <property type="entry name" value="UbiD_C"/>
    <property type="match status" value="1"/>
</dbReference>